<name>A0A9D1U0P4_9STAP</name>
<gene>
    <name evidence="1" type="ORF">H9891_11145</name>
</gene>
<dbReference type="InterPro" id="IPR029016">
    <property type="entry name" value="GAF-like_dom_sf"/>
</dbReference>
<dbReference type="EMBL" id="DXHR01000035">
    <property type="protein sequence ID" value="HIW13696.1"/>
    <property type="molecule type" value="Genomic_DNA"/>
</dbReference>
<dbReference type="AlphaFoldDB" id="A0A9D1U0P4"/>
<organism evidence="1 2">
    <name type="scientific">Candidatus Salinicoccus stercoripullorum</name>
    <dbReference type="NCBI Taxonomy" id="2838756"/>
    <lineage>
        <taxon>Bacteria</taxon>
        <taxon>Bacillati</taxon>
        <taxon>Bacillota</taxon>
        <taxon>Bacilli</taxon>
        <taxon>Bacillales</taxon>
        <taxon>Staphylococcaceae</taxon>
        <taxon>Salinicoccus</taxon>
    </lineage>
</organism>
<protein>
    <submittedName>
        <fullName evidence="1">GAF domain-containing protein</fullName>
    </submittedName>
</protein>
<dbReference type="Gene3D" id="3.30.450.40">
    <property type="match status" value="1"/>
</dbReference>
<dbReference type="Proteomes" id="UP000823989">
    <property type="component" value="Unassembled WGS sequence"/>
</dbReference>
<sequence>MNGTIEQTIDLDHIRRITRSDCVGMAEEIRTFDDTVVKWTRMTGNMNNRYKRISVAPGKGVAGIVKKTGKPWIVEDVNKEIPLSEKYRYPIIINEKIVSFIAIPILKQGMPEGALIIGFRTLGRISKSLMMDYIEDIQPVCKCELGGVHL</sequence>
<proteinExistence type="predicted"/>
<accession>A0A9D1U0P4</accession>
<dbReference type="SUPFAM" id="SSF55781">
    <property type="entry name" value="GAF domain-like"/>
    <property type="match status" value="1"/>
</dbReference>
<evidence type="ECO:0000313" key="1">
    <source>
        <dbReference type="EMBL" id="HIW13696.1"/>
    </source>
</evidence>
<reference evidence="1" key="1">
    <citation type="journal article" date="2021" name="PeerJ">
        <title>Extensive microbial diversity within the chicken gut microbiome revealed by metagenomics and culture.</title>
        <authorList>
            <person name="Gilroy R."/>
            <person name="Ravi A."/>
            <person name="Getino M."/>
            <person name="Pursley I."/>
            <person name="Horton D.L."/>
            <person name="Alikhan N.F."/>
            <person name="Baker D."/>
            <person name="Gharbi K."/>
            <person name="Hall N."/>
            <person name="Watson M."/>
            <person name="Adriaenssens E.M."/>
            <person name="Foster-Nyarko E."/>
            <person name="Jarju S."/>
            <person name="Secka A."/>
            <person name="Antonio M."/>
            <person name="Oren A."/>
            <person name="Chaudhuri R.R."/>
            <person name="La Ragione R."/>
            <person name="Hildebrand F."/>
            <person name="Pallen M.J."/>
        </authorList>
    </citation>
    <scope>NUCLEOTIDE SEQUENCE</scope>
    <source>
        <strain evidence="1">ChiHjej13B12-752</strain>
    </source>
</reference>
<reference evidence="1" key="2">
    <citation type="submission" date="2021-04" db="EMBL/GenBank/DDBJ databases">
        <authorList>
            <person name="Gilroy R."/>
        </authorList>
    </citation>
    <scope>NUCLEOTIDE SEQUENCE</scope>
    <source>
        <strain evidence="1">ChiHjej13B12-752</strain>
    </source>
</reference>
<evidence type="ECO:0000313" key="2">
    <source>
        <dbReference type="Proteomes" id="UP000823989"/>
    </source>
</evidence>
<comment type="caution">
    <text evidence="1">The sequence shown here is derived from an EMBL/GenBank/DDBJ whole genome shotgun (WGS) entry which is preliminary data.</text>
</comment>